<reference evidence="3 4" key="1">
    <citation type="submission" date="2021-08" db="EMBL/GenBank/DDBJ databases">
        <title>Caldovatus sediminis gen. nov., sp. nov., a moderately thermophilic bacterium isolated from a hot spring.</title>
        <authorList>
            <person name="Hu C.-J."/>
            <person name="Li W.-J."/>
            <person name="Xian W.-D."/>
        </authorList>
    </citation>
    <scope>NUCLEOTIDE SEQUENCE [LARGE SCALE GENOMIC DNA]</scope>
    <source>
        <strain evidence="3 4">SYSU G05006</strain>
    </source>
</reference>
<accession>A0ABS7EYC2</accession>
<organism evidence="3 4">
    <name type="scientific">Caldovatus aquaticus</name>
    <dbReference type="NCBI Taxonomy" id="2865671"/>
    <lineage>
        <taxon>Bacteria</taxon>
        <taxon>Pseudomonadati</taxon>
        <taxon>Pseudomonadota</taxon>
        <taxon>Alphaproteobacteria</taxon>
        <taxon>Acetobacterales</taxon>
        <taxon>Roseomonadaceae</taxon>
        <taxon>Caldovatus</taxon>
    </lineage>
</organism>
<gene>
    <name evidence="3" type="ORF">K1J50_02570</name>
</gene>
<dbReference type="InterPro" id="IPR052350">
    <property type="entry name" value="Metallo-dep_Lactonases"/>
</dbReference>
<sequence>MLEPALPIVDPHHHLWDRPGWRYLLPELLADLNAGHKVVATVFVQCRAFHRADGPEAMRPVGETEFVNGVAAMSASGRYGPAKVCAGIVGHADLTLGARVREVLEAHIRAGGGRFRGIRHISVWDEDPVLMNPAYNPPKGMLGSAQFREGFAQLAPLGLSFDAWLLHPQIGELAALARAFPETRIVLDHVGGPVGIRRFAGRREEVFPLWAAAIRDLAKCPHVHVKLGGLGMRINGFGFETQATPPSSEQLAAAWRPYIETCIEAFGAARCMFESNFPVDKGSYSYAVCWNAFKRLAAGASAAEKADLFAGTAARFYRLDFGG</sequence>
<evidence type="ECO:0000313" key="4">
    <source>
        <dbReference type="Proteomes" id="UP001519924"/>
    </source>
</evidence>
<comment type="caution">
    <text evidence="3">The sequence shown here is derived from an EMBL/GenBank/DDBJ whole genome shotgun (WGS) entry which is preliminary data.</text>
</comment>
<dbReference type="EMBL" id="JAHZUY010000003">
    <property type="protein sequence ID" value="MBW8268362.1"/>
    <property type="molecule type" value="Genomic_DNA"/>
</dbReference>
<evidence type="ECO:0000313" key="3">
    <source>
        <dbReference type="EMBL" id="MBW8268362.1"/>
    </source>
</evidence>
<protein>
    <submittedName>
        <fullName evidence="3">Amidohydrolase family protein</fullName>
    </submittedName>
</protein>
<comment type="similarity">
    <text evidence="1">Belongs to the metallo-dependent hydrolases superfamily.</text>
</comment>
<dbReference type="PANTHER" id="PTHR43569">
    <property type="entry name" value="AMIDOHYDROLASE"/>
    <property type="match status" value="1"/>
</dbReference>
<dbReference type="InterPro" id="IPR032466">
    <property type="entry name" value="Metal_Hydrolase"/>
</dbReference>
<evidence type="ECO:0000259" key="2">
    <source>
        <dbReference type="Pfam" id="PF04909"/>
    </source>
</evidence>
<keyword evidence="4" id="KW-1185">Reference proteome</keyword>
<name>A0ABS7EYC2_9PROT</name>
<dbReference type="SUPFAM" id="SSF51556">
    <property type="entry name" value="Metallo-dependent hydrolases"/>
    <property type="match status" value="1"/>
</dbReference>
<feature type="domain" description="Amidohydrolase-related" evidence="2">
    <location>
        <begin position="9"/>
        <end position="319"/>
    </location>
</feature>
<proteinExistence type="inferred from homology"/>
<dbReference type="InterPro" id="IPR006680">
    <property type="entry name" value="Amidohydro-rel"/>
</dbReference>
<dbReference type="Proteomes" id="UP001519924">
    <property type="component" value="Unassembled WGS sequence"/>
</dbReference>
<dbReference type="Pfam" id="PF04909">
    <property type="entry name" value="Amidohydro_2"/>
    <property type="match status" value="1"/>
</dbReference>
<evidence type="ECO:0000256" key="1">
    <source>
        <dbReference type="ARBA" id="ARBA00038310"/>
    </source>
</evidence>
<dbReference type="Gene3D" id="3.20.20.140">
    <property type="entry name" value="Metal-dependent hydrolases"/>
    <property type="match status" value="1"/>
</dbReference>
<dbReference type="PANTHER" id="PTHR43569:SF1">
    <property type="entry name" value="BLL3371 PROTEIN"/>
    <property type="match status" value="1"/>
</dbReference>